<feature type="domain" description="Peptidase M24" evidence="1">
    <location>
        <begin position="155"/>
        <end position="358"/>
    </location>
</feature>
<dbReference type="Pfam" id="PF00557">
    <property type="entry name" value="Peptidase_M24"/>
    <property type="match status" value="1"/>
</dbReference>
<proteinExistence type="predicted"/>
<evidence type="ECO:0000313" key="3">
    <source>
        <dbReference type="EMBL" id="KXA28181.1"/>
    </source>
</evidence>
<dbReference type="InterPro" id="IPR036005">
    <property type="entry name" value="Creatinase/aminopeptidase-like"/>
</dbReference>
<gene>
    <name evidence="3" type="ORF">HMPREF3229_01785</name>
</gene>
<organism evidence="3">
    <name type="scientific">Peptoniphilus harei</name>
    <dbReference type="NCBI Taxonomy" id="54005"/>
    <lineage>
        <taxon>Bacteria</taxon>
        <taxon>Bacillati</taxon>
        <taxon>Bacillota</taxon>
        <taxon>Tissierellia</taxon>
        <taxon>Tissierellales</taxon>
        <taxon>Peptoniphilaceae</taxon>
        <taxon>Peptoniphilus</taxon>
    </lineage>
</organism>
<evidence type="ECO:0000313" key="4">
    <source>
        <dbReference type="Proteomes" id="UP000070174"/>
    </source>
</evidence>
<dbReference type="PANTHER" id="PTHR46112:SF3">
    <property type="entry name" value="AMINOPEPTIDASE YPDF"/>
    <property type="match status" value="1"/>
</dbReference>
<name>A0A133PI04_9FIRM</name>
<comment type="caution">
    <text evidence="3">The sequence shown here is derived from an EMBL/GenBank/DDBJ whole genome shotgun (WGS) entry which is preliminary data.</text>
</comment>
<dbReference type="Proteomes" id="UP000070174">
    <property type="component" value="Unassembled WGS sequence"/>
</dbReference>
<dbReference type="SUPFAM" id="SSF53092">
    <property type="entry name" value="Creatinase/prolidase N-terminal domain"/>
    <property type="match status" value="1"/>
</dbReference>
<dbReference type="InterPro" id="IPR050659">
    <property type="entry name" value="Peptidase_M24B"/>
</dbReference>
<accession>A0A133PI04</accession>
<sequence length="376" mass="42821">MEKFVIYLKKRNGGHTMHKNRIDRLIKKMEEAKLPHMIISDPYAIFYLLDRMIEPGERALALYIHKDGDIKLLINELFPQEEESGLDFIWYNDIEDGIKKLSKYIKDDEVIGIDKFWSAKFLLRLQEIFPDKKYVNGSTIVDGVRRIKDEEEKQLMRESSAINDKVMEDLIPWVVKGLSEKELSQKLKEIYKAHGVEEVSFEPITAYGRSAADPHHSTDNTKGKLGDCVVLDIGGMYKNYASDMTRTVFIGEVSDRAREIYEIVKEANLRGIAAAKPGNKMSDVDKAARSYIEEKGYGKYFTHRTGHSIGLETHEEGDVSSVNDSIIEVGQIFSVEPGIYLLEEGIGVRIEDLVLITEDGCEVLNKVSKELRVVPI</sequence>
<dbReference type="AlphaFoldDB" id="A0A133PI04"/>
<dbReference type="CDD" id="cd01092">
    <property type="entry name" value="APP-like"/>
    <property type="match status" value="1"/>
</dbReference>
<dbReference type="InterPro" id="IPR000994">
    <property type="entry name" value="Pept_M24"/>
</dbReference>
<evidence type="ECO:0000259" key="1">
    <source>
        <dbReference type="Pfam" id="PF00557"/>
    </source>
</evidence>
<dbReference type="Gene3D" id="3.90.230.10">
    <property type="entry name" value="Creatinase/methionine aminopeptidase superfamily"/>
    <property type="match status" value="1"/>
</dbReference>
<dbReference type="SUPFAM" id="SSF55920">
    <property type="entry name" value="Creatinase/aminopeptidase"/>
    <property type="match status" value="1"/>
</dbReference>
<dbReference type="PATRIC" id="fig|54005.3.peg.1748"/>
<dbReference type="InterPro" id="IPR000587">
    <property type="entry name" value="Creatinase_N"/>
</dbReference>
<dbReference type="InterPro" id="IPR029149">
    <property type="entry name" value="Creatin/AminoP/Spt16_N"/>
</dbReference>
<dbReference type="PANTHER" id="PTHR46112">
    <property type="entry name" value="AMINOPEPTIDASE"/>
    <property type="match status" value="1"/>
</dbReference>
<dbReference type="Pfam" id="PF01321">
    <property type="entry name" value="Creatinase_N"/>
    <property type="match status" value="1"/>
</dbReference>
<feature type="domain" description="Creatinase N-terminal" evidence="2">
    <location>
        <begin position="21"/>
        <end position="147"/>
    </location>
</feature>
<dbReference type="Gene3D" id="3.40.350.10">
    <property type="entry name" value="Creatinase/prolidase N-terminal domain"/>
    <property type="match status" value="1"/>
</dbReference>
<dbReference type="EMBL" id="LRQE01000046">
    <property type="protein sequence ID" value="KXA28181.1"/>
    <property type="molecule type" value="Genomic_DNA"/>
</dbReference>
<evidence type="ECO:0000259" key="2">
    <source>
        <dbReference type="Pfam" id="PF01321"/>
    </source>
</evidence>
<protein>
    <submittedName>
        <fullName evidence="3">Creatinase</fullName>
    </submittedName>
</protein>
<reference evidence="3 4" key="1">
    <citation type="submission" date="2016-01" db="EMBL/GenBank/DDBJ databases">
        <authorList>
            <person name="Oliw E.H."/>
        </authorList>
    </citation>
    <scope>NUCLEOTIDE SEQUENCE [LARGE SCALE GENOMIC DNA]</scope>
    <source>
        <strain evidence="3 4">CMW7756A</strain>
    </source>
</reference>